<evidence type="ECO:0000256" key="6">
    <source>
        <dbReference type="ARBA" id="ARBA00022989"/>
    </source>
</evidence>
<evidence type="ECO:0000313" key="15">
    <source>
        <dbReference type="Proteomes" id="UP000256601"/>
    </source>
</evidence>
<feature type="region of interest" description="Disordered" evidence="10">
    <location>
        <begin position="82"/>
        <end position="116"/>
    </location>
</feature>
<dbReference type="OMA" id="DFLCAEN"/>
<dbReference type="OrthoDB" id="17678at2759"/>
<comment type="similarity">
    <text evidence="2">Belongs to the MDM31/MDM32 family.</text>
</comment>
<keyword evidence="3 11" id="KW-0812">Transmembrane</keyword>
<evidence type="ECO:0000256" key="9">
    <source>
        <dbReference type="ARBA" id="ARBA00025191"/>
    </source>
</evidence>
<reference evidence="12 14" key="1">
    <citation type="journal article" date="2016" name="PLoS ONE">
        <title>Sequence Assembly of Yarrowia lipolytica Strain W29/CLIB89 Shows Transposable Element Diversity.</title>
        <authorList>
            <person name="Magnan C."/>
            <person name="Yu J."/>
            <person name="Chang I."/>
            <person name="Jahn E."/>
            <person name="Kanomata Y."/>
            <person name="Wu J."/>
            <person name="Zeller M."/>
            <person name="Oakes M."/>
            <person name="Baldi P."/>
            <person name="Sandmeyer S."/>
        </authorList>
    </citation>
    <scope>NUCLEOTIDE SEQUENCE [LARGE SCALE GENOMIC DNA]</scope>
    <source>
        <strain evidence="12">CLIB89</strain>
        <strain evidence="14">CLIB89(W29)</strain>
    </source>
</reference>
<evidence type="ECO:0000256" key="8">
    <source>
        <dbReference type="ARBA" id="ARBA00023136"/>
    </source>
</evidence>
<name>A0A1H6PS89_YARLL</name>
<accession>A0A1H6PS89</accession>
<evidence type="ECO:0000256" key="11">
    <source>
        <dbReference type="SAM" id="Phobius"/>
    </source>
</evidence>
<evidence type="ECO:0000256" key="10">
    <source>
        <dbReference type="SAM" id="MobiDB-lite"/>
    </source>
</evidence>
<keyword evidence="5" id="KW-0809">Transit peptide</keyword>
<dbReference type="AlphaFoldDB" id="A0A1H6PS89"/>
<dbReference type="PANTHER" id="PTHR31068:SF0">
    <property type="entry name" value="MITOCHONDRIAL DISTRIBUTION AND MORPHOLOGY PROTEIN 31"/>
    <property type="match status" value="1"/>
</dbReference>
<dbReference type="EMBL" id="KZ858947">
    <property type="protein sequence ID" value="RDW29060.1"/>
    <property type="molecule type" value="Genomic_DNA"/>
</dbReference>
<comment type="function">
    <text evidence="9">Involved in the organization of the mitochondrial membranes and the global structure of the mitochondria. Also required for mitochondrial distribution and mobility as well as for the maintenance of mitochondrial DNA nucleoids structures.</text>
</comment>
<evidence type="ECO:0000256" key="2">
    <source>
        <dbReference type="ARBA" id="ARBA00005687"/>
    </source>
</evidence>
<dbReference type="KEGG" id="yli:2912940"/>
<gene>
    <name evidence="13" type="ORF">B0I71DRAFT_126382</name>
    <name evidence="12" type="ORF">YALI1_E01657g</name>
</gene>
<feature type="region of interest" description="Disordered" evidence="10">
    <location>
        <begin position="480"/>
        <end position="499"/>
    </location>
</feature>
<dbReference type="Pfam" id="PF08118">
    <property type="entry name" value="MDM31_MDM32"/>
    <property type="match status" value="1"/>
</dbReference>
<dbReference type="InterPro" id="IPR012571">
    <property type="entry name" value="Mdm31/Mdm32"/>
</dbReference>
<protein>
    <submittedName>
        <fullName evidence="13">Mitochondrial distribution and morphology protein family 31/32</fullName>
    </submittedName>
</protein>
<dbReference type="GeneID" id="2912940"/>
<dbReference type="eggNOG" id="ENOG502QQJG">
    <property type="taxonomic scope" value="Eukaryota"/>
</dbReference>
<dbReference type="Proteomes" id="UP000182444">
    <property type="component" value="Chromosome 1E"/>
</dbReference>
<keyword evidence="6 11" id="KW-1133">Transmembrane helix</keyword>
<feature type="transmembrane region" description="Helical" evidence="11">
    <location>
        <begin position="154"/>
        <end position="179"/>
    </location>
</feature>
<reference evidence="13 15" key="2">
    <citation type="submission" date="2018-07" db="EMBL/GenBank/DDBJ databases">
        <title>Draft Genome Assemblies for Five Robust Yarrowia lipolytica Strains Exhibiting High Lipid Production and Pentose Sugar Utilization and Sugar Alcohol Secretion from Undetoxified Lignocellulosic Biomass Hydrolysates.</title>
        <authorList>
            <consortium name="DOE Joint Genome Institute"/>
            <person name="Walker C."/>
            <person name="Ryu S."/>
            <person name="Na H."/>
            <person name="Zane M."/>
            <person name="LaButti K."/>
            <person name="Lipzen A."/>
            <person name="Haridas S."/>
            <person name="Barry K."/>
            <person name="Grigoriev I.V."/>
            <person name="Quarterman J."/>
            <person name="Slininger P."/>
            <person name="Dien B."/>
            <person name="Trinh C.T."/>
        </authorList>
    </citation>
    <scope>NUCLEOTIDE SEQUENCE [LARGE SCALE GENOMIC DNA]</scope>
    <source>
        <strain evidence="13 15">YB392</strain>
    </source>
</reference>
<evidence type="ECO:0000256" key="3">
    <source>
        <dbReference type="ARBA" id="ARBA00022692"/>
    </source>
</evidence>
<evidence type="ECO:0000313" key="13">
    <source>
        <dbReference type="EMBL" id="RDW29060.1"/>
    </source>
</evidence>
<evidence type="ECO:0000256" key="7">
    <source>
        <dbReference type="ARBA" id="ARBA00023128"/>
    </source>
</evidence>
<evidence type="ECO:0000256" key="4">
    <source>
        <dbReference type="ARBA" id="ARBA00022792"/>
    </source>
</evidence>
<evidence type="ECO:0000256" key="5">
    <source>
        <dbReference type="ARBA" id="ARBA00022946"/>
    </source>
</evidence>
<dbReference type="VEuPathDB" id="FungiDB:YALI0_E01144g"/>
<keyword evidence="4" id="KW-0999">Mitochondrion inner membrane</keyword>
<dbReference type="Proteomes" id="UP000256601">
    <property type="component" value="Unassembled WGS sequence"/>
</dbReference>
<dbReference type="GO" id="GO:0000001">
    <property type="term" value="P:mitochondrion inheritance"/>
    <property type="evidence" value="ECO:0007669"/>
    <property type="project" value="InterPro"/>
</dbReference>
<dbReference type="PANTHER" id="PTHR31068">
    <property type="entry name" value="MITOCHONDRIAL DISTRIBUTION AND MORPHOLOGY PROTEIN 31"/>
    <property type="match status" value="1"/>
</dbReference>
<dbReference type="VEuPathDB" id="FungiDB:YALI1_E01657g"/>
<evidence type="ECO:0000256" key="1">
    <source>
        <dbReference type="ARBA" id="ARBA00004273"/>
    </source>
</evidence>
<evidence type="ECO:0000313" key="14">
    <source>
        <dbReference type="Proteomes" id="UP000182444"/>
    </source>
</evidence>
<keyword evidence="7" id="KW-0496">Mitochondrion</keyword>
<sequence>MATLHRVSRLCTRRLALPSQRSSWLKLTTLSPRPFLTHPTTLPVTPWYSLRHSFHSTSGVRAELEETSRNVRKSSENLHNAAKELGSKSEGEKTVTDTDSVTDTKPEDKPRWKRPTKEEMLSTATGFYNRMRVRFKWALFRQDRPTNMDDISAFLSWFMVGNIVWIVLGTTTFFSLVLFTMNTVFAQEWIASKIGNIVSRQTGMSVVFEEAIVPHWKGGVIQFRNVFVSRRPGGGHKARKGSQGEAAALAGEKQYGSLSSAPPDDDGNYTQFDLTIETVDVTLSFSKYMSGKGILKEVEVKGIRGVVDRNHLRWKRNQDPRNNRNVHKTGDFEIENFKLEDALVSLHQPGRDKPFNVSVFNMELPQLRKHWLFYDLLSANNLSGSYDNSLFTIHPRQIHGVPSSQLNEDKTWKKVSRLRVDKVNIEHLNRGVQGAFGWIVSGNVDLLADLMLPSDTDDYTMSEMMKDVLERWEHTLMRRGRKSGDPISMPGGSHSDEPLTTSAQAAQAQKYLVLDLRVQLNDVRAAVPLFNTDLNYVNNAMIRPIVAYINSRDTYIPINCRVVKKVDDFAGSWTMYDSGLMDNISEEVYQAFAENVSNDEARHRRMKKVSLWSLQLAAQLLLLSIGTIA</sequence>
<dbReference type="GO" id="GO:0005743">
    <property type="term" value="C:mitochondrial inner membrane"/>
    <property type="evidence" value="ECO:0007669"/>
    <property type="project" value="UniProtKB-SubCell"/>
</dbReference>
<evidence type="ECO:0000313" key="12">
    <source>
        <dbReference type="EMBL" id="AOW04794.1"/>
    </source>
</evidence>
<dbReference type="GO" id="GO:0007005">
    <property type="term" value="P:mitochondrion organization"/>
    <property type="evidence" value="ECO:0007669"/>
    <property type="project" value="InterPro"/>
</dbReference>
<organism evidence="12 14">
    <name type="scientific">Yarrowia lipolytica</name>
    <name type="common">Candida lipolytica</name>
    <dbReference type="NCBI Taxonomy" id="4952"/>
    <lineage>
        <taxon>Eukaryota</taxon>
        <taxon>Fungi</taxon>
        <taxon>Dikarya</taxon>
        <taxon>Ascomycota</taxon>
        <taxon>Saccharomycotina</taxon>
        <taxon>Dipodascomycetes</taxon>
        <taxon>Dipodascales</taxon>
        <taxon>Dipodascales incertae sedis</taxon>
        <taxon>Yarrowia</taxon>
    </lineage>
</organism>
<proteinExistence type="inferred from homology"/>
<comment type="subcellular location">
    <subcellularLocation>
        <location evidence="1">Mitochondrion inner membrane</location>
    </subcellularLocation>
</comment>
<keyword evidence="8 11" id="KW-0472">Membrane</keyword>
<dbReference type="EMBL" id="CP017557">
    <property type="protein sequence ID" value="AOW04794.1"/>
    <property type="molecule type" value="Genomic_DNA"/>
</dbReference>
<dbReference type="RefSeq" id="XP_503403.1">
    <property type="nucleotide sequence ID" value="XM_503403.1"/>
</dbReference>